<accession>A0ABW2CPG9</accession>
<proteinExistence type="predicted"/>
<name>A0ABW2CPG9_9ACTN</name>
<comment type="caution">
    <text evidence="2">The sequence shown here is derived from an EMBL/GenBank/DDBJ whole genome shotgun (WGS) entry which is preliminary data.</text>
</comment>
<dbReference type="RefSeq" id="WP_378063623.1">
    <property type="nucleotide sequence ID" value="NZ_JBHSXS010000019.1"/>
</dbReference>
<feature type="region of interest" description="Disordered" evidence="1">
    <location>
        <begin position="1"/>
        <end position="145"/>
    </location>
</feature>
<feature type="compositionally biased region" description="Pro residues" evidence="1">
    <location>
        <begin position="56"/>
        <end position="65"/>
    </location>
</feature>
<feature type="compositionally biased region" description="Pro residues" evidence="1">
    <location>
        <begin position="130"/>
        <end position="139"/>
    </location>
</feature>
<evidence type="ECO:0000313" key="3">
    <source>
        <dbReference type="Proteomes" id="UP001596380"/>
    </source>
</evidence>
<organism evidence="2 3">
    <name type="scientific">Actinomadura yumaensis</name>
    <dbReference type="NCBI Taxonomy" id="111807"/>
    <lineage>
        <taxon>Bacteria</taxon>
        <taxon>Bacillati</taxon>
        <taxon>Actinomycetota</taxon>
        <taxon>Actinomycetes</taxon>
        <taxon>Streptosporangiales</taxon>
        <taxon>Thermomonosporaceae</taxon>
        <taxon>Actinomadura</taxon>
    </lineage>
</organism>
<dbReference type="EMBL" id="JBHSXS010000019">
    <property type="protein sequence ID" value="MFC6883362.1"/>
    <property type="molecule type" value="Genomic_DNA"/>
</dbReference>
<keyword evidence="3" id="KW-1185">Reference proteome</keyword>
<reference evidence="3" key="1">
    <citation type="journal article" date="2019" name="Int. J. Syst. Evol. Microbiol.">
        <title>The Global Catalogue of Microorganisms (GCM) 10K type strain sequencing project: providing services to taxonomists for standard genome sequencing and annotation.</title>
        <authorList>
            <consortium name="The Broad Institute Genomics Platform"/>
            <consortium name="The Broad Institute Genome Sequencing Center for Infectious Disease"/>
            <person name="Wu L."/>
            <person name="Ma J."/>
        </authorList>
    </citation>
    <scope>NUCLEOTIDE SEQUENCE [LARGE SCALE GENOMIC DNA]</scope>
    <source>
        <strain evidence="3">JCM 3369</strain>
    </source>
</reference>
<sequence>MASSKPTRPGRPPARKSAGSAFDRVTAAQQAAKSLPDPEAAVHEPAAAAPLSVVPQPEPSAPAPEPASARPDVQPKDEPAATPVAPPTALPSAPAVESSVAEDTAVPPVVNPAPPVPPQALAPESVPESAVPPPAPAARPAPAAQSQAKALTLNIAPITQVEGGAKKQTNIVVPAKVAQKVRRERKRDDITHAMVVFRAVRSVVHDQDGFAALVTEYKQVGAETDDLLGVSVEPGIRKRKTSDRLMYNPAQEFENLLISLAEQCELSKAMFITLALVKYYGLKVDII</sequence>
<evidence type="ECO:0000313" key="2">
    <source>
        <dbReference type="EMBL" id="MFC6883362.1"/>
    </source>
</evidence>
<feature type="compositionally biased region" description="Low complexity" evidence="1">
    <location>
        <begin position="37"/>
        <end position="50"/>
    </location>
</feature>
<feature type="compositionally biased region" description="Pro residues" evidence="1">
    <location>
        <begin position="109"/>
        <end position="120"/>
    </location>
</feature>
<protein>
    <submittedName>
        <fullName evidence="2">Uncharacterized protein</fullName>
    </submittedName>
</protein>
<gene>
    <name evidence="2" type="ORF">ACFQKB_26635</name>
</gene>
<dbReference type="Proteomes" id="UP001596380">
    <property type="component" value="Unassembled WGS sequence"/>
</dbReference>
<evidence type="ECO:0000256" key="1">
    <source>
        <dbReference type="SAM" id="MobiDB-lite"/>
    </source>
</evidence>